<dbReference type="Proteomes" id="UP000275408">
    <property type="component" value="Unassembled WGS sequence"/>
</dbReference>
<protein>
    <recommendedName>
        <fullName evidence="6">RRM domain-containing protein</fullName>
    </recommendedName>
</protein>
<feature type="compositionally biased region" description="Basic and acidic residues" evidence="5">
    <location>
        <begin position="181"/>
        <end position="198"/>
    </location>
</feature>
<evidence type="ECO:0000313" key="8">
    <source>
        <dbReference type="Proteomes" id="UP000275408"/>
    </source>
</evidence>
<feature type="domain" description="RRM" evidence="6">
    <location>
        <begin position="201"/>
        <end position="278"/>
    </location>
</feature>
<evidence type="ECO:0000256" key="3">
    <source>
        <dbReference type="ARBA" id="ARBA00022884"/>
    </source>
</evidence>
<comment type="caution">
    <text evidence="7">The sequence shown here is derived from an EMBL/GenBank/DDBJ whole genome shotgun (WGS) entry which is preliminary data.</text>
</comment>
<dbReference type="GO" id="GO:0003723">
    <property type="term" value="F:RNA binding"/>
    <property type="evidence" value="ECO:0007669"/>
    <property type="project" value="UniProtKB-UniRule"/>
</dbReference>
<evidence type="ECO:0000256" key="2">
    <source>
        <dbReference type="ARBA" id="ARBA00022737"/>
    </source>
</evidence>
<keyword evidence="8" id="KW-1185">Reference proteome</keyword>
<dbReference type="InterPro" id="IPR006509">
    <property type="entry name" value="RBM39_SF"/>
</dbReference>
<feature type="region of interest" description="Disordered" evidence="5">
    <location>
        <begin position="11"/>
        <end position="39"/>
    </location>
</feature>
<evidence type="ECO:0000256" key="1">
    <source>
        <dbReference type="ARBA" id="ARBA00022553"/>
    </source>
</evidence>
<evidence type="ECO:0000256" key="5">
    <source>
        <dbReference type="SAM" id="MobiDB-lite"/>
    </source>
</evidence>
<dbReference type="GO" id="GO:0005634">
    <property type="term" value="C:nucleus"/>
    <property type="evidence" value="ECO:0007669"/>
    <property type="project" value="InterPro"/>
</dbReference>
<dbReference type="InterPro" id="IPR000504">
    <property type="entry name" value="RRM_dom"/>
</dbReference>
<evidence type="ECO:0000313" key="7">
    <source>
        <dbReference type="EMBL" id="RMX60190.1"/>
    </source>
</evidence>
<dbReference type="AlphaFoldDB" id="A0A3M6V2W1"/>
<evidence type="ECO:0000259" key="6">
    <source>
        <dbReference type="PROSITE" id="PS50102"/>
    </source>
</evidence>
<dbReference type="CDD" id="cd12283">
    <property type="entry name" value="RRM1_RBM39_like"/>
    <property type="match status" value="1"/>
</dbReference>
<keyword evidence="2" id="KW-0677">Repeat</keyword>
<dbReference type="Gene3D" id="3.30.70.330">
    <property type="match status" value="3"/>
</dbReference>
<dbReference type="SMART" id="SM00360">
    <property type="entry name" value="RRM"/>
    <property type="match status" value="3"/>
</dbReference>
<dbReference type="EMBL" id="RCHS01000225">
    <property type="protein sequence ID" value="RMX60190.1"/>
    <property type="molecule type" value="Genomic_DNA"/>
</dbReference>
<gene>
    <name evidence="7" type="ORF">pdam_00017023</name>
</gene>
<dbReference type="NCBIfam" id="TIGR01622">
    <property type="entry name" value="SF-CC1"/>
    <property type="match status" value="1"/>
</dbReference>
<accession>A0A3M6V2W1</accession>
<feature type="region of interest" description="Disordered" evidence="5">
    <location>
        <begin position="105"/>
        <end position="198"/>
    </location>
</feature>
<dbReference type="InterPro" id="IPR035979">
    <property type="entry name" value="RBD_domain_sf"/>
</dbReference>
<dbReference type="InterPro" id="IPR029123">
    <property type="entry name" value="RBM39_linker"/>
</dbReference>
<proteinExistence type="predicted"/>
<dbReference type="InterPro" id="IPR012677">
    <property type="entry name" value="Nucleotide-bd_a/b_plait_sf"/>
</dbReference>
<keyword evidence="1" id="KW-0597">Phosphoprotein</keyword>
<dbReference type="CDD" id="cd12284">
    <property type="entry name" value="RRM2_RBM23_RBM39"/>
    <property type="match status" value="1"/>
</dbReference>
<feature type="compositionally biased region" description="Basic residues" evidence="5">
    <location>
        <begin position="106"/>
        <end position="124"/>
    </location>
</feature>
<dbReference type="CDD" id="cd12285">
    <property type="entry name" value="RRM3_RBM39_like"/>
    <property type="match status" value="1"/>
</dbReference>
<dbReference type="STRING" id="46731.A0A3M6V2W1"/>
<name>A0A3M6V2W1_POCDA</name>
<reference evidence="7 8" key="1">
    <citation type="journal article" date="2018" name="Sci. Rep.">
        <title>Comparative analysis of the Pocillopora damicornis genome highlights role of immune system in coral evolution.</title>
        <authorList>
            <person name="Cunning R."/>
            <person name="Bay R.A."/>
            <person name="Gillette P."/>
            <person name="Baker A.C."/>
            <person name="Traylor-Knowles N."/>
        </authorList>
    </citation>
    <scope>NUCLEOTIDE SEQUENCE [LARGE SCALE GENOMIC DNA]</scope>
    <source>
        <strain evidence="7">RSMAS</strain>
        <tissue evidence="7">Whole animal</tissue>
    </source>
</reference>
<evidence type="ECO:0000256" key="4">
    <source>
        <dbReference type="PROSITE-ProRule" id="PRU00176"/>
    </source>
</evidence>
<dbReference type="Pfam" id="PF15519">
    <property type="entry name" value="RBM39linker"/>
    <property type="match status" value="1"/>
</dbReference>
<sequence length="550" mass="61185">MADDFDVEAMLEAPYRKETPPSQANGKGDSNRTSSDGEERRKRYYHLAKYIIPECSKLMLLIEVALILFASEHDPLRANKVVIEIGVAVEAPEGVGDVVAVAEARRTRRGRSRSRDRDRRRRRQSSSGSRSRSRSPDRRRKSHDQRERRDRKRSVSRSPSPSSRKKRDEADGGNSGTIVQRLERRELKPAEDITPEERDARTAFCMQLARNIRPRDLEEFFSKVGQVADVRIISDRNSRRSKGIAYVEFTDRSAVPLAINLSGQKLLGAPIMVMPTQAEKNRAAAEAEKLKAPPGPTRLYVGSLHFNITEQMIKAIFEPFGIVDSVQLIYDSETGRSKGYGFLQFRDADAARQAMDQMNGFELAGRPMKVGPVTERGDSSSYSFLDDEEYEKGGVELNSTARAALMAKLSQGHSAGLQVPGVPPAVVGVQQAMTAPVAIPLPTPCIMLLNMFDPTKEKDPDWDADIQDDVLEECTKYGHVYHIHVDKTSTQGVVYVKCSNAEVAASASKALHGRWFAGKQIIARAVPLANYHSMFPQAVSMVKPLQPSTF</sequence>
<dbReference type="Pfam" id="PF00076">
    <property type="entry name" value="RRM_1"/>
    <property type="match status" value="2"/>
</dbReference>
<dbReference type="PROSITE" id="PS50102">
    <property type="entry name" value="RRM"/>
    <property type="match status" value="2"/>
</dbReference>
<feature type="compositionally biased region" description="Basic residues" evidence="5">
    <location>
        <begin position="131"/>
        <end position="155"/>
    </location>
</feature>
<dbReference type="FunFam" id="3.30.70.330:FF:000080">
    <property type="entry name" value="RNA-binding protein 39 isoform X1"/>
    <property type="match status" value="1"/>
</dbReference>
<dbReference type="SUPFAM" id="SSF54928">
    <property type="entry name" value="RNA-binding domain, RBD"/>
    <property type="match status" value="2"/>
</dbReference>
<dbReference type="OrthoDB" id="8123449at2759"/>
<feature type="domain" description="RRM" evidence="6">
    <location>
        <begin position="297"/>
        <end position="375"/>
    </location>
</feature>
<keyword evidence="3 4" id="KW-0694">RNA-binding</keyword>
<dbReference type="GO" id="GO:0006397">
    <property type="term" value="P:mRNA processing"/>
    <property type="evidence" value="ECO:0007669"/>
    <property type="project" value="InterPro"/>
</dbReference>
<dbReference type="PANTHER" id="PTHR48036">
    <property type="entry name" value="SPLICING FACTOR (PAD-1), PUTATIVE (AFU_ORTHOLOGUE AFUA_1G15810)-RELATED"/>
    <property type="match status" value="1"/>
</dbReference>
<organism evidence="7 8">
    <name type="scientific">Pocillopora damicornis</name>
    <name type="common">Cauliflower coral</name>
    <name type="synonym">Millepora damicornis</name>
    <dbReference type="NCBI Taxonomy" id="46731"/>
    <lineage>
        <taxon>Eukaryota</taxon>
        <taxon>Metazoa</taxon>
        <taxon>Cnidaria</taxon>
        <taxon>Anthozoa</taxon>
        <taxon>Hexacorallia</taxon>
        <taxon>Scleractinia</taxon>
        <taxon>Astrocoeniina</taxon>
        <taxon>Pocilloporidae</taxon>
        <taxon>Pocillopora</taxon>
    </lineage>
</organism>